<protein>
    <submittedName>
        <fullName evidence="2">CHAT domain-containing protein</fullName>
    </submittedName>
</protein>
<dbReference type="RefSeq" id="WP_406699463.1">
    <property type="nucleotide sequence ID" value="NZ_CP155447.1"/>
</dbReference>
<reference evidence="2" key="1">
    <citation type="submission" date="2024-05" db="EMBL/GenBank/DDBJ databases">
        <title>Planctomycetes of the genus Singulisphaera possess chitinolytic capabilities.</title>
        <authorList>
            <person name="Ivanova A."/>
        </authorList>
    </citation>
    <scope>NUCLEOTIDE SEQUENCE</scope>
    <source>
        <strain evidence="2">Ch08T</strain>
    </source>
</reference>
<dbReference type="InterPro" id="IPR024983">
    <property type="entry name" value="CHAT_dom"/>
</dbReference>
<dbReference type="EMBL" id="CP155447">
    <property type="protein sequence ID" value="XBH06614.1"/>
    <property type="molecule type" value="Genomic_DNA"/>
</dbReference>
<accession>A0AAU7CMQ9</accession>
<gene>
    <name evidence="2" type="ORF">V5E97_11400</name>
</gene>
<organism evidence="2">
    <name type="scientific">Singulisphaera sp. Ch08</name>
    <dbReference type="NCBI Taxonomy" id="3120278"/>
    <lineage>
        <taxon>Bacteria</taxon>
        <taxon>Pseudomonadati</taxon>
        <taxon>Planctomycetota</taxon>
        <taxon>Planctomycetia</taxon>
        <taxon>Isosphaerales</taxon>
        <taxon>Isosphaeraceae</taxon>
        <taxon>Singulisphaera</taxon>
    </lineage>
</organism>
<dbReference type="Pfam" id="PF12770">
    <property type="entry name" value="CHAT"/>
    <property type="match status" value="1"/>
</dbReference>
<name>A0AAU7CMQ9_9BACT</name>
<proteinExistence type="predicted"/>
<evidence type="ECO:0000259" key="1">
    <source>
        <dbReference type="Pfam" id="PF12770"/>
    </source>
</evidence>
<feature type="domain" description="CHAT" evidence="1">
    <location>
        <begin position="85"/>
        <end position="354"/>
    </location>
</feature>
<dbReference type="AlphaFoldDB" id="A0AAU7CMQ9"/>
<sequence length="441" mass="47833">MPDRPMTYRNMDLEMTDLGADGAFRVRVVGQSPGGEMRADEAERPVFRAGDFEVLKKLERRRITRDELITVGERLAGLLLSGRVRALFDAGLQALKANEGLRLRLRIEPLPLAALPWEFAFVPRTGGEKVPQDFLALRREISISRYETIGPPLKSLGPKEKFRIVLALASPTDEQELELEKDELAITAAVAQLNEKASGGLDLDILEHATRARLLATVKGCDIFHFAGHGIFEGADLAEDGRVRRRGKIVLEKEDGTGERVGSEVLANELGNAGVRLVVLGACQSAARDEGGAWTGVASALVREQIPAVVAMQYKVLDTNASLLAAHLYRRVLAGATIDEAVFEGRQAIFNLASPEERDWGVPVLYLRAEDGVLFPPPGEDAQAGRTQSVLARAVINVKEVEGKLTGIKAKRLRGNAEATMNLGTVKSGGEATGMEFDEIG</sequence>
<evidence type="ECO:0000313" key="2">
    <source>
        <dbReference type="EMBL" id="XBH06614.1"/>
    </source>
</evidence>